<reference evidence="30 31" key="1">
    <citation type="submission" date="2012-08" db="EMBL/GenBank/DDBJ databases">
        <title>The Genome Sequence of Barnesiella intestinihominis YIT 11860.</title>
        <authorList>
            <consortium name="The Broad Institute Genome Sequencing Platform"/>
            <person name="Earl A."/>
            <person name="Ward D."/>
            <person name="Feldgarden M."/>
            <person name="Gevers D."/>
            <person name="Morotomi M."/>
            <person name="Walker B."/>
            <person name="Young S.K."/>
            <person name="Zeng Q."/>
            <person name="Gargeya S."/>
            <person name="Fitzgerald M."/>
            <person name="Haas B."/>
            <person name="Abouelleil A."/>
            <person name="Alvarado L."/>
            <person name="Arachchi H.M."/>
            <person name="Berlin A.M."/>
            <person name="Chapman S.B."/>
            <person name="Goldberg J."/>
            <person name="Griggs A."/>
            <person name="Gujja S."/>
            <person name="Hansen M."/>
            <person name="Howarth C."/>
            <person name="Imamovic A."/>
            <person name="Larimer J."/>
            <person name="McCowen C."/>
            <person name="Montmayeur A."/>
            <person name="Murphy C."/>
            <person name="Neiman D."/>
            <person name="Pearson M."/>
            <person name="Priest M."/>
            <person name="Roberts A."/>
            <person name="Saif S."/>
            <person name="Shea T."/>
            <person name="Sisk P."/>
            <person name="Sykes S."/>
            <person name="Wortman J."/>
            <person name="Nusbaum C."/>
            <person name="Birren B."/>
        </authorList>
    </citation>
    <scope>NUCLEOTIDE SEQUENCE [LARGE SCALE GENOMIC DNA]</scope>
    <source>
        <strain evidence="30 31">YIT 11860</strain>
    </source>
</reference>
<dbReference type="SUPFAM" id="SSF82282">
    <property type="entry name" value="Homocysteine S-methyltransferase"/>
    <property type="match status" value="1"/>
</dbReference>
<protein>
    <recommendedName>
        <fullName evidence="7 20">Methionine synthase</fullName>
        <ecNumber evidence="6 20">2.1.1.13</ecNumber>
    </recommendedName>
    <alternativeName>
        <fullName evidence="19 21">5-methyltetrahydrofolate--homocysteine methyltransferase</fullName>
    </alternativeName>
</protein>
<keyword evidence="14" id="KW-0677">Repeat</keyword>
<evidence type="ECO:0000256" key="11">
    <source>
        <dbReference type="ARBA" id="ARBA00022679"/>
    </source>
</evidence>
<dbReference type="Pfam" id="PF02574">
    <property type="entry name" value="S-methyl_trans"/>
    <property type="match status" value="1"/>
</dbReference>
<dbReference type="InterPro" id="IPR036724">
    <property type="entry name" value="Cobalamin-bd_sf"/>
</dbReference>
<keyword evidence="10 21" id="KW-0846">Cobalamin</keyword>
<comment type="domain">
    <text evidence="21">Modular enzyme with four functionally distinct domains. The isolated Hcy-binding domain catalyzes methyl transfer from free methylcobalamin to homocysteine. The Hcy-binding domain in association with the pterin-binding domain catalyzes the methylation of cob(I)alamin by methyltetrahydrofolate and the methylation of homocysteine. The B12-binding domain binds the cofactor. The AdoMet activation domain binds S-adenosyl-L-methionine. Under aerobic conditions cob(I)alamin can be converted to inactive cob(II)alamin. Reductive methylation by S-adenosyl-L-methionine and flavodoxin regenerates methylcobalamin.</text>
</comment>
<dbReference type="EC" id="2.1.1.13" evidence="6 20"/>
<dbReference type="STRING" id="742726.HMPREF9448_01027"/>
<dbReference type="InterPro" id="IPR011005">
    <property type="entry name" value="Dihydropteroate_synth-like_sf"/>
</dbReference>
<dbReference type="InterPro" id="IPR036589">
    <property type="entry name" value="HCY_dom_sf"/>
</dbReference>
<comment type="cofactor">
    <cofactor evidence="2 21 24">
        <name>Zn(2+)</name>
        <dbReference type="ChEBI" id="CHEBI:29105"/>
    </cofactor>
</comment>
<dbReference type="Gene3D" id="3.20.20.20">
    <property type="entry name" value="Dihydropteroate synthase-like"/>
    <property type="match status" value="1"/>
</dbReference>
<dbReference type="eggNOG" id="COG1410">
    <property type="taxonomic scope" value="Bacteria"/>
</dbReference>
<dbReference type="PATRIC" id="fig|742726.3.peg.1095"/>
<dbReference type="SUPFAM" id="SSF56507">
    <property type="entry name" value="Methionine synthase activation domain-like"/>
    <property type="match status" value="1"/>
</dbReference>
<evidence type="ECO:0000256" key="3">
    <source>
        <dbReference type="ARBA" id="ARBA00001956"/>
    </source>
</evidence>
<evidence type="ECO:0000256" key="2">
    <source>
        <dbReference type="ARBA" id="ARBA00001947"/>
    </source>
</evidence>
<dbReference type="PROSITE" id="PS50970">
    <property type="entry name" value="HCY"/>
    <property type="match status" value="1"/>
</dbReference>
<evidence type="ECO:0000259" key="26">
    <source>
        <dbReference type="PROSITE" id="PS50972"/>
    </source>
</evidence>
<dbReference type="SUPFAM" id="SSF51717">
    <property type="entry name" value="Dihydropteroate synthetase-like"/>
    <property type="match status" value="1"/>
</dbReference>
<dbReference type="Gene3D" id="3.10.196.10">
    <property type="entry name" value="Vitamin B12-dependent methionine synthase, activation domain"/>
    <property type="match status" value="1"/>
</dbReference>
<dbReference type="CDD" id="cd00740">
    <property type="entry name" value="MeTr"/>
    <property type="match status" value="1"/>
</dbReference>
<comment type="caution">
    <text evidence="30">The sequence shown here is derived from an EMBL/GenBank/DDBJ whole genome shotgun (WGS) entry which is preliminary data.</text>
</comment>
<dbReference type="HOGENOM" id="CLU_004914_2_0_10"/>
<dbReference type="PROSITE" id="PS51337">
    <property type="entry name" value="B12_BINDING_NTER"/>
    <property type="match status" value="1"/>
</dbReference>
<dbReference type="GO" id="GO:0032259">
    <property type="term" value="P:methylation"/>
    <property type="evidence" value="ECO:0007669"/>
    <property type="project" value="UniProtKB-KW"/>
</dbReference>
<evidence type="ECO:0000259" key="25">
    <source>
        <dbReference type="PROSITE" id="PS50970"/>
    </source>
</evidence>
<keyword evidence="16 21" id="KW-0486">Methionine biosynthesis</keyword>
<evidence type="ECO:0000256" key="7">
    <source>
        <dbReference type="ARBA" id="ARBA00013998"/>
    </source>
</evidence>
<feature type="domain" description="Pterin-binding" evidence="26">
    <location>
        <begin position="349"/>
        <end position="610"/>
    </location>
</feature>
<feature type="binding site" evidence="23">
    <location>
        <begin position="1196"/>
        <end position="1197"/>
    </location>
    <ligand>
        <name>S-adenosyl-L-methionine</name>
        <dbReference type="ChEBI" id="CHEBI:59789"/>
    </ligand>
</feature>
<dbReference type="InterPro" id="IPR003726">
    <property type="entry name" value="HCY_dom"/>
</dbReference>
<dbReference type="PIRSF" id="PIRSF000381">
    <property type="entry name" value="MetH"/>
    <property type="match status" value="1"/>
</dbReference>
<evidence type="ECO:0000256" key="19">
    <source>
        <dbReference type="ARBA" id="ARBA00031040"/>
    </source>
</evidence>
<feature type="domain" description="AdoMet activation" evidence="27">
    <location>
        <begin position="888"/>
        <end position="1227"/>
    </location>
</feature>
<evidence type="ECO:0000256" key="5">
    <source>
        <dbReference type="ARBA" id="ARBA00010398"/>
    </source>
</evidence>
<evidence type="ECO:0000256" key="9">
    <source>
        <dbReference type="ARBA" id="ARBA00022605"/>
    </source>
</evidence>
<feature type="domain" description="B12-binding N-terminal" evidence="29">
    <location>
        <begin position="642"/>
        <end position="736"/>
    </location>
</feature>
<proteinExistence type="inferred from homology"/>
<accession>K0X9X8</accession>
<dbReference type="GeneID" id="77848330"/>
<dbReference type="InterPro" id="IPR003759">
    <property type="entry name" value="Cbl-bd_cap"/>
</dbReference>
<dbReference type="AlphaFoldDB" id="K0X9X8"/>
<dbReference type="GO" id="GO:0031419">
    <property type="term" value="F:cobalamin binding"/>
    <property type="evidence" value="ECO:0007669"/>
    <property type="project" value="UniProtKB-UniRule"/>
</dbReference>
<organism evidence="30 31">
    <name type="scientific">Barnesiella intestinihominis YIT 11860</name>
    <dbReference type="NCBI Taxonomy" id="742726"/>
    <lineage>
        <taxon>Bacteria</taxon>
        <taxon>Pseudomonadati</taxon>
        <taxon>Bacteroidota</taxon>
        <taxon>Bacteroidia</taxon>
        <taxon>Bacteroidales</taxon>
        <taxon>Barnesiellaceae</taxon>
        <taxon>Barnesiella</taxon>
    </lineage>
</organism>
<dbReference type="GO" id="GO:0008270">
    <property type="term" value="F:zinc ion binding"/>
    <property type="evidence" value="ECO:0007669"/>
    <property type="project" value="UniProtKB-UniRule"/>
</dbReference>
<dbReference type="CDD" id="cd02069">
    <property type="entry name" value="methionine_synthase_B12_BD"/>
    <property type="match status" value="1"/>
</dbReference>
<dbReference type="InterPro" id="IPR004223">
    <property type="entry name" value="VitB12-dep_Met_synth_activ_dom"/>
</dbReference>
<dbReference type="OrthoDB" id="9803687at2"/>
<dbReference type="FunFam" id="3.20.20.20:FF:000002">
    <property type="entry name" value="Methionine synthase"/>
    <property type="match status" value="1"/>
</dbReference>
<dbReference type="PROSITE" id="PS51332">
    <property type="entry name" value="B12_BINDING"/>
    <property type="match status" value="1"/>
</dbReference>
<evidence type="ECO:0000256" key="14">
    <source>
        <dbReference type="ARBA" id="ARBA00022737"/>
    </source>
</evidence>
<evidence type="ECO:0000313" key="30">
    <source>
        <dbReference type="EMBL" id="EJZ64549.1"/>
    </source>
</evidence>
<evidence type="ECO:0000256" key="17">
    <source>
        <dbReference type="ARBA" id="ARBA00023285"/>
    </source>
</evidence>
<keyword evidence="31" id="KW-1185">Reference proteome</keyword>
<evidence type="ECO:0000256" key="1">
    <source>
        <dbReference type="ARBA" id="ARBA00001700"/>
    </source>
</evidence>
<comment type="catalytic activity">
    <reaction evidence="1 21">
        <text>(6S)-5-methyl-5,6,7,8-tetrahydrofolate + L-homocysteine = (6S)-5,6,7,8-tetrahydrofolate + L-methionine</text>
        <dbReference type="Rhea" id="RHEA:11172"/>
        <dbReference type="ChEBI" id="CHEBI:18608"/>
        <dbReference type="ChEBI" id="CHEBI:57453"/>
        <dbReference type="ChEBI" id="CHEBI:57844"/>
        <dbReference type="ChEBI" id="CHEBI:58199"/>
        <dbReference type="EC" id="2.1.1.13"/>
    </reaction>
</comment>
<dbReference type="SUPFAM" id="SSF52242">
    <property type="entry name" value="Cobalamin (vitamin B12)-binding domain"/>
    <property type="match status" value="1"/>
</dbReference>
<feature type="binding site" evidence="23">
    <location>
        <position position="799"/>
    </location>
    <ligand>
        <name>methylcob(III)alamin</name>
        <dbReference type="ChEBI" id="CHEBI:28115"/>
    </ligand>
</feature>
<feature type="binding site" description="axial binding residue" evidence="22">
    <location>
        <position position="754"/>
    </location>
    <ligand>
        <name>methylcob(III)alamin</name>
        <dbReference type="ChEBI" id="CHEBI:28115"/>
    </ligand>
    <ligandPart>
        <name>Co</name>
        <dbReference type="ChEBI" id="CHEBI:27638"/>
    </ligandPart>
</feature>
<dbReference type="Pfam" id="PF00809">
    <property type="entry name" value="Pterin_bind"/>
    <property type="match status" value="1"/>
</dbReference>
<dbReference type="GO" id="GO:0050667">
    <property type="term" value="P:homocysteine metabolic process"/>
    <property type="evidence" value="ECO:0007669"/>
    <property type="project" value="TreeGrafter"/>
</dbReference>
<evidence type="ECO:0000256" key="21">
    <source>
        <dbReference type="PIRNR" id="PIRNR000381"/>
    </source>
</evidence>
<dbReference type="Gene3D" id="3.20.20.330">
    <property type="entry name" value="Homocysteine-binding-like domain"/>
    <property type="match status" value="1"/>
</dbReference>
<dbReference type="UniPathway" id="UPA00051">
    <property type="reaction ID" value="UER00081"/>
</dbReference>
<dbReference type="GO" id="GO:0046653">
    <property type="term" value="P:tetrahydrofolate metabolic process"/>
    <property type="evidence" value="ECO:0007669"/>
    <property type="project" value="TreeGrafter"/>
</dbReference>
<sequence length="1227" mass="135948">MQTLKQLLDQRILILDGAMGTMIQRYGLNEQDFRGSLFPDSAVELKGNNDLLCLTAPHLIDEIHRAYLEAGADIIETNSFNANAISMADYRLESQVKEINRAAARIARKAADDYSTPDKPRFVAGSIGPTNKSCSMSPDMENPALRNLDFDTLATAYREQITALIEGGVDLLLIETIFDTLNAKAALFAAQESMKATGRELPVMLSVTVTESGRTLSGQTLEAFLTAVSHAEILSVGLNCSFGAREMKPYLHRLASISPYYISAYPNAGLPNRLGEYDETPASMAAQIKEFIDEGLVNIVGGCCGTTPEHIARYREITQNASPRRPIAKDNRLHICGLEDLVVCPENNFVNIGERCNVAGSRKFLRLIHEKNYTEALDIARKQVEAGAQIIDINMDDAMLDARKEMVDFLNLIVSEPDIYRVPVMIDSSEWEVISAGLKCLQGKAIVNSISLKEGEETFLAHALEIKRLGAAVVVMAFDEKGQADTYERKIEVCARAYKLLTEEAGLAPCDIIFDPNVLAIATGIDSHDNYAVDFIRATAWIHENLPGAKVSGGVSNLSFSFRGNNFIREAMHAVFLYHAIRNGLDMAIVNPATSITYDDLPTETLALIEDVVLNRRPDATERLIDFAEKHRGEAVKKENNIDEDRHRQPVADRLKQALVKGISTHLETDLAEAVRQYGSALAVIEQPLMDGMNRVGQLFGDGKMFLPQVVKSARTMKQAVGILQPLIEQENTRNGETSKRGKFIVATVKGDVHDIGKNIVAVILACNNFEVIDLGVMVPAEKIVERAIAEQVDFIGLSGLITPSLEEMCHVVSEMEKAGLHTPVIIGGATTSKLHTAVKIAPCYSGAVIHAGDASQNPLIAAQLLNPQTREEFIRSIRTEQEALRNSLKPVDLVTLSEAERYAPYIDWDTYTAPRPRQMGLHTVPVTVGDIRPFINWRAFFSVWKIGAGYASIADMQGCDHCKAVWLASFPSAERAKAAEAMQLYKEANRLLDTLEAENNTSPQVCYLLAEAASYDNIIRLRLPDSDFDIPCLRQQVRKSEANAHYYSLSDFIRPANDGKPDYAGLFAVTAGNEIQRRIELLRRDGDDYTALLLQSLADRLAEAAAEWLHRQIRREFWGYAPDEPDLDLQSLLSVRYRGIRPAVGYPSLPDHSLFFDWDRALDFSRIGITLTENGAMMPNASVAGLYIAHPDARYFHIGHIDETQREHYAHQRGFTPEETGKWLSV</sequence>
<evidence type="ECO:0000256" key="22">
    <source>
        <dbReference type="PIRSR" id="PIRSR000381-1"/>
    </source>
</evidence>
<dbReference type="InterPro" id="IPR006158">
    <property type="entry name" value="Cobalamin-bd"/>
</dbReference>
<feature type="binding site" evidence="23">
    <location>
        <position position="855"/>
    </location>
    <ligand>
        <name>methylcob(III)alamin</name>
        <dbReference type="ChEBI" id="CHEBI:28115"/>
    </ligand>
</feature>
<dbReference type="PANTHER" id="PTHR45833">
    <property type="entry name" value="METHIONINE SYNTHASE"/>
    <property type="match status" value="1"/>
</dbReference>
<dbReference type="GO" id="GO:0005829">
    <property type="term" value="C:cytosol"/>
    <property type="evidence" value="ECO:0007669"/>
    <property type="project" value="TreeGrafter"/>
</dbReference>
<keyword evidence="8 21" id="KW-0489">Methyltransferase</keyword>
<dbReference type="InterPro" id="IPR037010">
    <property type="entry name" value="VitB12-dep_Met_synth_activ_sf"/>
</dbReference>
<evidence type="ECO:0000256" key="6">
    <source>
        <dbReference type="ARBA" id="ARBA00012032"/>
    </source>
</evidence>
<dbReference type="NCBIfam" id="NF007024">
    <property type="entry name" value="PRK09490.1"/>
    <property type="match status" value="1"/>
</dbReference>
<dbReference type="InterPro" id="IPR000489">
    <property type="entry name" value="Pterin-binding_dom"/>
</dbReference>
<evidence type="ECO:0000256" key="8">
    <source>
        <dbReference type="ARBA" id="ARBA00022603"/>
    </source>
</evidence>
<keyword evidence="11 21" id="KW-0808">Transferase</keyword>
<dbReference type="PROSITE" id="PS50974">
    <property type="entry name" value="ADOMET_ACTIVATION"/>
    <property type="match status" value="1"/>
</dbReference>
<keyword evidence="13 21" id="KW-0479">Metal-binding</keyword>
<dbReference type="Gene3D" id="1.10.1240.10">
    <property type="entry name" value="Methionine synthase domain"/>
    <property type="match status" value="1"/>
</dbReference>
<evidence type="ECO:0000259" key="29">
    <source>
        <dbReference type="PROSITE" id="PS51337"/>
    </source>
</evidence>
<dbReference type="Gene3D" id="1.10.288.10">
    <property type="entry name" value="Cobalamin-dependent Methionine Synthase, domain 2"/>
    <property type="match status" value="1"/>
</dbReference>
<comment type="similarity">
    <text evidence="5">Belongs to the vitamin-B12 dependent methionine synthase family.</text>
</comment>
<gene>
    <name evidence="30" type="ORF">HMPREF9448_01027</name>
</gene>
<name>K0X9X8_9BACT</name>
<dbReference type="Pfam" id="PF02310">
    <property type="entry name" value="B12-binding"/>
    <property type="match status" value="1"/>
</dbReference>
<dbReference type="RefSeq" id="WP_008861517.1">
    <property type="nucleotide sequence ID" value="NZ_JH815204.1"/>
</dbReference>
<dbReference type="EMBL" id="ADLE01000008">
    <property type="protein sequence ID" value="EJZ64549.1"/>
    <property type="molecule type" value="Genomic_DNA"/>
</dbReference>
<keyword evidence="17 21" id="KW-0170">Cobalt</keyword>
<feature type="binding site" evidence="23">
    <location>
        <begin position="751"/>
        <end position="755"/>
    </location>
    <ligand>
        <name>methylcob(III)alamin</name>
        <dbReference type="ChEBI" id="CHEBI:28115"/>
    </ligand>
</feature>
<dbReference type="Gene3D" id="3.40.50.280">
    <property type="entry name" value="Cobalamin-binding domain"/>
    <property type="match status" value="1"/>
</dbReference>
<dbReference type="Pfam" id="PF02607">
    <property type="entry name" value="B12-binding_2"/>
    <property type="match status" value="1"/>
</dbReference>
<keyword evidence="12 21" id="KW-0949">S-adenosyl-L-methionine</keyword>
<dbReference type="eggNOG" id="COG0646">
    <property type="taxonomic scope" value="Bacteria"/>
</dbReference>
<feature type="binding site" evidence="23">
    <location>
        <position position="1142"/>
    </location>
    <ligand>
        <name>S-adenosyl-L-methionine</name>
        <dbReference type="ChEBI" id="CHEBI:59789"/>
    </ligand>
</feature>
<dbReference type="InterPro" id="IPR033706">
    <property type="entry name" value="Met_synthase_B12-bd"/>
</dbReference>
<dbReference type="FunFam" id="1.10.1240.10:FF:000001">
    <property type="entry name" value="Methionine synthase"/>
    <property type="match status" value="1"/>
</dbReference>
<feature type="domain" description="B12-binding" evidence="28">
    <location>
        <begin position="741"/>
        <end position="876"/>
    </location>
</feature>
<dbReference type="InterPro" id="IPR011822">
    <property type="entry name" value="MetH"/>
</dbReference>
<dbReference type="InterPro" id="IPR050554">
    <property type="entry name" value="Met_Synthase/Corrinoid"/>
</dbReference>
<feature type="binding site" evidence="22 24">
    <location>
        <position position="304"/>
    </location>
    <ligand>
        <name>Zn(2+)</name>
        <dbReference type="ChEBI" id="CHEBI:29105"/>
    </ligand>
</feature>
<evidence type="ECO:0000313" key="31">
    <source>
        <dbReference type="Proteomes" id="UP000006044"/>
    </source>
</evidence>
<evidence type="ECO:0000256" key="12">
    <source>
        <dbReference type="ARBA" id="ARBA00022691"/>
    </source>
</evidence>
<dbReference type="FunFam" id="3.20.20.330:FF:000001">
    <property type="entry name" value="Methionine synthase"/>
    <property type="match status" value="1"/>
</dbReference>
<feature type="binding site" evidence="22 24">
    <location>
        <position position="240"/>
    </location>
    <ligand>
        <name>Zn(2+)</name>
        <dbReference type="ChEBI" id="CHEBI:29105"/>
    </ligand>
</feature>
<feature type="binding site" evidence="23">
    <location>
        <position position="686"/>
    </location>
    <ligand>
        <name>methylcob(III)alamin</name>
        <dbReference type="ChEBI" id="CHEBI:28115"/>
    </ligand>
</feature>
<evidence type="ECO:0000256" key="13">
    <source>
        <dbReference type="ARBA" id="ARBA00022723"/>
    </source>
</evidence>
<dbReference type="GO" id="GO:0008705">
    <property type="term" value="F:methionine synthase activity"/>
    <property type="evidence" value="ECO:0007669"/>
    <property type="project" value="UniProtKB-UniRule"/>
</dbReference>
<evidence type="ECO:0000256" key="15">
    <source>
        <dbReference type="ARBA" id="ARBA00022833"/>
    </source>
</evidence>
<keyword evidence="15 21" id="KW-0862">Zinc</keyword>
<evidence type="ECO:0000256" key="23">
    <source>
        <dbReference type="PIRSR" id="PIRSR000381-2"/>
    </source>
</evidence>
<dbReference type="PROSITE" id="PS50972">
    <property type="entry name" value="PTERIN_BINDING"/>
    <property type="match status" value="1"/>
</dbReference>
<evidence type="ECO:0000259" key="28">
    <source>
        <dbReference type="PROSITE" id="PS51332"/>
    </source>
</evidence>
<feature type="binding site" evidence="22 24">
    <location>
        <position position="303"/>
    </location>
    <ligand>
        <name>Zn(2+)</name>
        <dbReference type="ChEBI" id="CHEBI:29105"/>
    </ligand>
</feature>
<feature type="binding site" evidence="23">
    <location>
        <position position="803"/>
    </location>
    <ligand>
        <name>methylcob(III)alamin</name>
        <dbReference type="ChEBI" id="CHEBI:28115"/>
    </ligand>
</feature>
<dbReference type="Pfam" id="PF02965">
    <property type="entry name" value="Met_synt_B12"/>
    <property type="match status" value="1"/>
</dbReference>
<dbReference type="InterPro" id="IPR036594">
    <property type="entry name" value="Meth_synthase_dom"/>
</dbReference>
<dbReference type="Proteomes" id="UP000006044">
    <property type="component" value="Unassembled WGS sequence"/>
</dbReference>
<comment type="function">
    <text evidence="18 21">Catalyzes the transfer of a methyl group from methyl-cobalamin to homocysteine, yielding enzyme-bound cob(I)alamin and methionine. Subsequently, remethylates the cofactor using methyltetrahydrofolate.</text>
</comment>
<comment type="cofactor">
    <cofactor evidence="3 21 22">
        <name>methylcob(III)alamin</name>
        <dbReference type="ChEBI" id="CHEBI:28115"/>
    </cofactor>
</comment>
<evidence type="ECO:0000256" key="10">
    <source>
        <dbReference type="ARBA" id="ARBA00022628"/>
    </source>
</evidence>
<evidence type="ECO:0000256" key="20">
    <source>
        <dbReference type="NCBIfam" id="TIGR02082"/>
    </source>
</evidence>
<dbReference type="PANTHER" id="PTHR45833:SF1">
    <property type="entry name" value="METHIONINE SYNTHASE"/>
    <property type="match status" value="1"/>
</dbReference>
<evidence type="ECO:0000256" key="24">
    <source>
        <dbReference type="PROSITE-ProRule" id="PRU00333"/>
    </source>
</evidence>
<evidence type="ECO:0000256" key="18">
    <source>
        <dbReference type="ARBA" id="ARBA00025552"/>
    </source>
</evidence>
<evidence type="ECO:0000256" key="16">
    <source>
        <dbReference type="ARBA" id="ARBA00023167"/>
    </source>
</evidence>
<dbReference type="SMART" id="SM01018">
    <property type="entry name" value="B12-binding_2"/>
    <property type="match status" value="1"/>
</dbReference>
<keyword evidence="9 21" id="KW-0028">Amino-acid biosynthesis</keyword>
<dbReference type="SUPFAM" id="SSF47644">
    <property type="entry name" value="Methionine synthase domain"/>
    <property type="match status" value="1"/>
</dbReference>
<feature type="domain" description="Hcy-binding" evidence="25">
    <location>
        <begin position="1"/>
        <end position="318"/>
    </location>
</feature>
<comment type="pathway">
    <text evidence="4 21">Amino-acid biosynthesis; L-methionine biosynthesis via de novo pathway; L-methionine from L-homocysteine (MetH route): step 1/1.</text>
</comment>
<evidence type="ECO:0000259" key="27">
    <source>
        <dbReference type="PROSITE" id="PS50974"/>
    </source>
</evidence>
<dbReference type="NCBIfam" id="TIGR02082">
    <property type="entry name" value="metH"/>
    <property type="match status" value="1"/>
</dbReference>
<evidence type="ECO:0000256" key="4">
    <source>
        <dbReference type="ARBA" id="ARBA00005178"/>
    </source>
</evidence>